<keyword evidence="2" id="KW-0677">Repeat</keyword>
<accession>A0A0K9Q362</accession>
<sequence>MLATAIRTYKFFATCSNENDDGEVFDGLIDSLCKEGHTRIASDYMVGREGKVASVRCYNILLNGWFQAQKLYEAERLWVEIYGTIIEGLCQIRRVDDTMKMIDEMKSKKEEDVEPNVIVLNPIIDTLAEGNRFKEALSDVEKFHLYVISPNISTFNSLVKGLCKNGDIMEASAVLKMMIGRGIFPTTTTYNYFFQILFKMRWVQSRSINLPSLDQNGLSGGGGGINLVVRLVRYMDAKGFDSDLATSTMLIRMLCKINMWYEAYGDLRR</sequence>
<protein>
    <recommendedName>
        <fullName evidence="6">Pentatricopeptide repeat-containing protein</fullName>
    </recommendedName>
</protein>
<dbReference type="EMBL" id="LFYR01000120">
    <property type="protein sequence ID" value="KMZ75713.1"/>
    <property type="molecule type" value="Genomic_DNA"/>
</dbReference>
<dbReference type="PANTHER" id="PTHR46128:SF180">
    <property type="entry name" value="PENTACOTRIPEPTIDE-REPEAT REGION OF PRORP DOMAIN-CONTAINING PROTEIN"/>
    <property type="match status" value="1"/>
</dbReference>
<dbReference type="Pfam" id="PF13041">
    <property type="entry name" value="PPR_2"/>
    <property type="match status" value="1"/>
</dbReference>
<comment type="caution">
    <text evidence="4">The sequence shown here is derived from an EMBL/GenBank/DDBJ whole genome shotgun (WGS) entry which is preliminary data.</text>
</comment>
<dbReference type="InterPro" id="IPR011990">
    <property type="entry name" value="TPR-like_helical_dom_sf"/>
</dbReference>
<feature type="repeat" description="PPR" evidence="3">
    <location>
        <begin position="151"/>
        <end position="185"/>
    </location>
</feature>
<dbReference type="NCBIfam" id="TIGR00756">
    <property type="entry name" value="PPR"/>
    <property type="match status" value="2"/>
</dbReference>
<dbReference type="OMA" id="CKEGHTR"/>
<dbReference type="AlphaFoldDB" id="A0A0K9Q362"/>
<dbReference type="Proteomes" id="UP000036987">
    <property type="component" value="Unassembled WGS sequence"/>
</dbReference>
<dbReference type="Gene3D" id="1.25.40.10">
    <property type="entry name" value="Tetratricopeptide repeat domain"/>
    <property type="match status" value="2"/>
</dbReference>
<comment type="similarity">
    <text evidence="1">Belongs to the PPR family. P subfamily.</text>
</comment>
<dbReference type="Pfam" id="PF01535">
    <property type="entry name" value="PPR"/>
    <property type="match status" value="1"/>
</dbReference>
<dbReference type="InterPro" id="IPR002885">
    <property type="entry name" value="PPR_rpt"/>
</dbReference>
<evidence type="ECO:0000256" key="1">
    <source>
        <dbReference type="ARBA" id="ARBA00007626"/>
    </source>
</evidence>
<reference evidence="5" key="1">
    <citation type="journal article" date="2016" name="Nature">
        <title>The genome of the seagrass Zostera marina reveals angiosperm adaptation to the sea.</title>
        <authorList>
            <person name="Olsen J.L."/>
            <person name="Rouze P."/>
            <person name="Verhelst B."/>
            <person name="Lin Y.-C."/>
            <person name="Bayer T."/>
            <person name="Collen J."/>
            <person name="Dattolo E."/>
            <person name="De Paoli E."/>
            <person name="Dittami S."/>
            <person name="Maumus F."/>
            <person name="Michel G."/>
            <person name="Kersting A."/>
            <person name="Lauritano C."/>
            <person name="Lohaus R."/>
            <person name="Toepel M."/>
            <person name="Tonon T."/>
            <person name="Vanneste K."/>
            <person name="Amirebrahimi M."/>
            <person name="Brakel J."/>
            <person name="Bostroem C."/>
            <person name="Chovatia M."/>
            <person name="Grimwood J."/>
            <person name="Jenkins J.W."/>
            <person name="Jueterbock A."/>
            <person name="Mraz A."/>
            <person name="Stam W.T."/>
            <person name="Tice H."/>
            <person name="Bornberg-Bauer E."/>
            <person name="Green P.J."/>
            <person name="Pearson G.A."/>
            <person name="Procaccini G."/>
            <person name="Duarte C.M."/>
            <person name="Schmutz J."/>
            <person name="Reusch T.B.H."/>
            <person name="Van de Peer Y."/>
        </authorList>
    </citation>
    <scope>NUCLEOTIDE SEQUENCE [LARGE SCALE GENOMIC DNA]</scope>
    <source>
        <strain evidence="5">cv. Finnish</strain>
    </source>
</reference>
<evidence type="ECO:0000313" key="5">
    <source>
        <dbReference type="Proteomes" id="UP000036987"/>
    </source>
</evidence>
<evidence type="ECO:0000313" key="4">
    <source>
        <dbReference type="EMBL" id="KMZ75713.1"/>
    </source>
</evidence>
<dbReference type="PANTHER" id="PTHR46128">
    <property type="entry name" value="MITOCHONDRIAL GROUP I INTRON SPLICING FACTOR CCM1"/>
    <property type="match status" value="1"/>
</dbReference>
<evidence type="ECO:0000256" key="3">
    <source>
        <dbReference type="PROSITE-ProRule" id="PRU00708"/>
    </source>
</evidence>
<dbReference type="Pfam" id="PF12854">
    <property type="entry name" value="PPR_1"/>
    <property type="match status" value="1"/>
</dbReference>
<dbReference type="PROSITE" id="PS51375">
    <property type="entry name" value="PPR"/>
    <property type="match status" value="1"/>
</dbReference>
<keyword evidence="5" id="KW-1185">Reference proteome</keyword>
<proteinExistence type="inferred from homology"/>
<evidence type="ECO:0000256" key="2">
    <source>
        <dbReference type="ARBA" id="ARBA00022737"/>
    </source>
</evidence>
<organism evidence="4 5">
    <name type="scientific">Zostera marina</name>
    <name type="common">Eelgrass</name>
    <dbReference type="NCBI Taxonomy" id="29655"/>
    <lineage>
        <taxon>Eukaryota</taxon>
        <taxon>Viridiplantae</taxon>
        <taxon>Streptophyta</taxon>
        <taxon>Embryophyta</taxon>
        <taxon>Tracheophyta</taxon>
        <taxon>Spermatophyta</taxon>
        <taxon>Magnoliopsida</taxon>
        <taxon>Liliopsida</taxon>
        <taxon>Zosteraceae</taxon>
        <taxon>Zostera</taxon>
    </lineage>
</organism>
<gene>
    <name evidence="4" type="ORF">ZOSMA_110G00190</name>
</gene>
<dbReference type="STRING" id="29655.A0A0K9Q362"/>
<dbReference type="InterPro" id="IPR050872">
    <property type="entry name" value="PPR_P_subfamily"/>
</dbReference>
<dbReference type="OrthoDB" id="185373at2759"/>
<name>A0A0K9Q362_ZOSMR</name>
<evidence type="ECO:0008006" key="6">
    <source>
        <dbReference type="Google" id="ProtNLM"/>
    </source>
</evidence>